<protein>
    <submittedName>
        <fullName evidence="2">Uncharacterized protein</fullName>
    </submittedName>
</protein>
<evidence type="ECO:0000313" key="2">
    <source>
        <dbReference type="EMBL" id="AUB40529.1"/>
    </source>
</evidence>
<dbReference type="EMBL" id="CP024785">
    <property type="protein sequence ID" value="AUB40529.1"/>
    <property type="molecule type" value="Genomic_DNA"/>
</dbReference>
<proteinExistence type="predicted"/>
<feature type="region of interest" description="Disordered" evidence="1">
    <location>
        <begin position="21"/>
        <end position="40"/>
    </location>
</feature>
<reference evidence="2 3" key="1">
    <citation type="submission" date="2017-11" db="EMBL/GenBank/DDBJ databases">
        <title>Complete genome of a free-living desiccation-tolerant cyanobacterium and its photosynthetic adaptation to extreme terrestrial habitat.</title>
        <authorList>
            <person name="Shang J."/>
        </authorList>
    </citation>
    <scope>NUCLEOTIDE SEQUENCE [LARGE SCALE GENOMIC DNA]</scope>
    <source>
        <strain evidence="2 3">CCNUN1</strain>
    </source>
</reference>
<gene>
    <name evidence="2" type="ORF">COO91_06546</name>
</gene>
<keyword evidence="3" id="KW-1185">Reference proteome</keyword>
<evidence type="ECO:0000256" key="1">
    <source>
        <dbReference type="SAM" id="MobiDB-lite"/>
    </source>
</evidence>
<dbReference type="KEGG" id="nfl:COO91_06546"/>
<dbReference type="Proteomes" id="UP000232003">
    <property type="component" value="Chromosome"/>
</dbReference>
<evidence type="ECO:0000313" key="3">
    <source>
        <dbReference type="Proteomes" id="UP000232003"/>
    </source>
</evidence>
<sequence>MGNGEWAFGMIIALVLLISPSSPTPHSPLPIFKIDTGKPR</sequence>
<organism evidence="2 3">
    <name type="scientific">Nostoc flagelliforme CCNUN1</name>
    <dbReference type="NCBI Taxonomy" id="2038116"/>
    <lineage>
        <taxon>Bacteria</taxon>
        <taxon>Bacillati</taxon>
        <taxon>Cyanobacteriota</taxon>
        <taxon>Cyanophyceae</taxon>
        <taxon>Nostocales</taxon>
        <taxon>Nostocaceae</taxon>
        <taxon>Nostoc</taxon>
    </lineage>
</organism>
<name>A0A2K8SYK5_9NOSO</name>
<accession>A0A2K8SYK5</accession>
<dbReference type="AlphaFoldDB" id="A0A2K8SYK5"/>